<organism evidence="2 3">
    <name type="scientific">Brucella anthropi</name>
    <name type="common">Ochrobactrum anthropi</name>
    <dbReference type="NCBI Taxonomy" id="529"/>
    <lineage>
        <taxon>Bacteria</taxon>
        <taxon>Pseudomonadati</taxon>
        <taxon>Pseudomonadota</taxon>
        <taxon>Alphaproteobacteria</taxon>
        <taxon>Hyphomicrobiales</taxon>
        <taxon>Brucellaceae</taxon>
        <taxon>Brucella/Ochrobactrum group</taxon>
        <taxon>Brucella</taxon>
    </lineage>
</organism>
<keyword evidence="1" id="KW-0812">Transmembrane</keyword>
<name>A0A6I0DH86_BRUAN</name>
<keyword evidence="1" id="KW-0472">Membrane</keyword>
<dbReference type="Proteomes" id="UP000441102">
    <property type="component" value="Unassembled WGS sequence"/>
</dbReference>
<comment type="caution">
    <text evidence="2">The sequence shown here is derived from an EMBL/GenBank/DDBJ whole genome shotgun (WGS) entry which is preliminary data.</text>
</comment>
<dbReference type="Pfam" id="PF10617">
    <property type="entry name" value="DUF2474"/>
    <property type="match status" value="1"/>
</dbReference>
<evidence type="ECO:0000256" key="1">
    <source>
        <dbReference type="SAM" id="Phobius"/>
    </source>
</evidence>
<reference evidence="2 3" key="1">
    <citation type="submission" date="2019-09" db="EMBL/GenBank/DDBJ databases">
        <title>Taxonomic organization of the family Brucellaceae based on a phylogenomic approach.</title>
        <authorList>
            <person name="Leclercq S."/>
            <person name="Cloeckaert A."/>
            <person name="Zygmunt M.S."/>
        </authorList>
    </citation>
    <scope>NUCLEOTIDE SEQUENCE [LARGE SCALE GENOMIC DNA]</scope>
    <source>
        <strain evidence="2 3">CCUG 34461</strain>
    </source>
</reference>
<sequence>MDEPRSFTRRLAWMVIIWVTSVGTLGLVAQLIRMVLAP</sequence>
<evidence type="ECO:0000313" key="3">
    <source>
        <dbReference type="Proteomes" id="UP000441102"/>
    </source>
</evidence>
<keyword evidence="1" id="KW-1133">Transmembrane helix</keyword>
<feature type="transmembrane region" description="Helical" evidence="1">
    <location>
        <begin position="12"/>
        <end position="32"/>
    </location>
</feature>
<dbReference type="AlphaFoldDB" id="A0A6I0DH86"/>
<proteinExistence type="predicted"/>
<evidence type="ECO:0000313" key="2">
    <source>
        <dbReference type="EMBL" id="KAB2790763.1"/>
    </source>
</evidence>
<dbReference type="RefSeq" id="WP_082572716.1">
    <property type="nucleotide sequence ID" value="NZ_WBWX01000017.1"/>
</dbReference>
<accession>A0A6I0DH86</accession>
<protein>
    <submittedName>
        <fullName evidence="2">DUF2474 domain-containing protein</fullName>
    </submittedName>
</protein>
<dbReference type="InterPro" id="IPR018895">
    <property type="entry name" value="DUF2474"/>
</dbReference>
<gene>
    <name evidence="2" type="ORF">F9L06_24360</name>
</gene>
<dbReference type="EMBL" id="WBWX01000017">
    <property type="protein sequence ID" value="KAB2790763.1"/>
    <property type="molecule type" value="Genomic_DNA"/>
</dbReference>